<gene>
    <name evidence="1" type="ORF">QAD02_001962</name>
</gene>
<sequence>MCRRPGPLATSTQLSGPLATSTQLSPLAAKLLRAQSILDDLESRKAANASVQVSSSAKKSKTTAVMDQRPNLEDLNDLVHGTALLESSTTESTTTTSALVSTTPMCAMAGLPSLSPFGVRNNTTGTTVTTAPMIPMVVTTQGRTNYFIRVNCHHSPPHLPLLHPTLDALLA</sequence>
<protein>
    <submittedName>
        <fullName evidence="1">Uncharacterized protein</fullName>
    </submittedName>
</protein>
<keyword evidence="2" id="KW-1185">Reference proteome</keyword>
<accession>A0ACC2NHP4</accession>
<comment type="caution">
    <text evidence="1">The sequence shown here is derived from an EMBL/GenBank/DDBJ whole genome shotgun (WGS) entry which is preliminary data.</text>
</comment>
<dbReference type="Proteomes" id="UP001239111">
    <property type="component" value="Chromosome 3"/>
</dbReference>
<evidence type="ECO:0000313" key="1">
    <source>
        <dbReference type="EMBL" id="KAJ8670703.1"/>
    </source>
</evidence>
<name>A0ACC2NHP4_9HYME</name>
<organism evidence="1 2">
    <name type="scientific">Eretmocerus hayati</name>
    <dbReference type="NCBI Taxonomy" id="131215"/>
    <lineage>
        <taxon>Eukaryota</taxon>
        <taxon>Metazoa</taxon>
        <taxon>Ecdysozoa</taxon>
        <taxon>Arthropoda</taxon>
        <taxon>Hexapoda</taxon>
        <taxon>Insecta</taxon>
        <taxon>Pterygota</taxon>
        <taxon>Neoptera</taxon>
        <taxon>Endopterygota</taxon>
        <taxon>Hymenoptera</taxon>
        <taxon>Apocrita</taxon>
        <taxon>Proctotrupomorpha</taxon>
        <taxon>Chalcidoidea</taxon>
        <taxon>Aphelinidae</taxon>
        <taxon>Aphelininae</taxon>
        <taxon>Eretmocerus</taxon>
    </lineage>
</organism>
<reference evidence="1" key="1">
    <citation type="submission" date="2023-04" db="EMBL/GenBank/DDBJ databases">
        <title>A chromosome-level genome assembly of the parasitoid wasp Eretmocerus hayati.</title>
        <authorList>
            <person name="Zhong Y."/>
            <person name="Liu S."/>
            <person name="Liu Y."/>
        </authorList>
    </citation>
    <scope>NUCLEOTIDE SEQUENCE</scope>
    <source>
        <strain evidence="1">ZJU_SS_LIU_2023</strain>
    </source>
</reference>
<dbReference type="EMBL" id="CM056743">
    <property type="protein sequence ID" value="KAJ8670703.1"/>
    <property type="molecule type" value="Genomic_DNA"/>
</dbReference>
<evidence type="ECO:0000313" key="2">
    <source>
        <dbReference type="Proteomes" id="UP001239111"/>
    </source>
</evidence>
<proteinExistence type="predicted"/>